<protein>
    <submittedName>
        <fullName evidence="7">Putative ABC transporter ATP-binding protein YxlF</fullName>
        <ecNumber evidence="7">3.6.3.-</ecNumber>
    </submittedName>
</protein>
<evidence type="ECO:0000256" key="3">
    <source>
        <dbReference type="ARBA" id="ARBA00022741"/>
    </source>
</evidence>
<dbReference type="PROSITE" id="PS50893">
    <property type="entry name" value="ABC_TRANSPORTER_2"/>
    <property type="match status" value="1"/>
</dbReference>
<evidence type="ECO:0000259" key="6">
    <source>
        <dbReference type="PROSITE" id="PS50893"/>
    </source>
</evidence>
<feature type="region of interest" description="Disordered" evidence="5">
    <location>
        <begin position="1"/>
        <end position="25"/>
    </location>
</feature>
<dbReference type="SMART" id="SM00382">
    <property type="entry name" value="AAA"/>
    <property type="match status" value="1"/>
</dbReference>
<keyword evidence="2" id="KW-0813">Transport</keyword>
<dbReference type="PANTHER" id="PTHR43335">
    <property type="entry name" value="ABC TRANSPORTER, ATP-BINDING PROTEIN"/>
    <property type="match status" value="1"/>
</dbReference>
<evidence type="ECO:0000256" key="5">
    <source>
        <dbReference type="SAM" id="MobiDB-lite"/>
    </source>
</evidence>
<dbReference type="GO" id="GO:0016887">
    <property type="term" value="F:ATP hydrolysis activity"/>
    <property type="evidence" value="ECO:0007669"/>
    <property type="project" value="InterPro"/>
</dbReference>
<keyword evidence="3" id="KW-0547">Nucleotide-binding</keyword>
<evidence type="ECO:0000256" key="2">
    <source>
        <dbReference type="ARBA" id="ARBA00022448"/>
    </source>
</evidence>
<dbReference type="PROSITE" id="PS00211">
    <property type="entry name" value="ABC_TRANSPORTER_1"/>
    <property type="match status" value="1"/>
</dbReference>
<dbReference type="CDD" id="cd03268">
    <property type="entry name" value="ABC_BcrA_bacitracin_resist"/>
    <property type="match status" value="1"/>
</dbReference>
<keyword evidence="7" id="KW-0378">Hydrolase</keyword>
<dbReference type="Pfam" id="PF00005">
    <property type="entry name" value="ABC_tran"/>
    <property type="match status" value="1"/>
</dbReference>
<dbReference type="InterPro" id="IPR027417">
    <property type="entry name" value="P-loop_NTPase"/>
</dbReference>
<accession>A0A5K1JCY5</accession>
<dbReference type="AlphaFoldDB" id="A0A5K1JCY5"/>
<evidence type="ECO:0000256" key="4">
    <source>
        <dbReference type="ARBA" id="ARBA00022840"/>
    </source>
</evidence>
<dbReference type="EC" id="3.6.3.-" evidence="7"/>
<evidence type="ECO:0000256" key="1">
    <source>
        <dbReference type="ARBA" id="ARBA00005417"/>
    </source>
</evidence>
<comment type="similarity">
    <text evidence="1">Belongs to the ABC transporter superfamily.</text>
</comment>
<gene>
    <name evidence="7" type="primary">yxlF_6</name>
    <name evidence="7" type="ORF">LMKDKBCB_02277</name>
</gene>
<dbReference type="Proteomes" id="UP000330807">
    <property type="component" value="Unassembled WGS sequence"/>
</dbReference>
<dbReference type="InterPro" id="IPR003593">
    <property type="entry name" value="AAA+_ATPase"/>
</dbReference>
<dbReference type="Gene3D" id="3.40.50.300">
    <property type="entry name" value="P-loop containing nucleotide triphosphate hydrolases"/>
    <property type="match status" value="1"/>
</dbReference>
<sequence length="325" mass="34944">MTSQVLERPAGTVEGAPAPAASGESLAVSTRGLTKRYGDATVVDDMDLEVPEGAVYGFLGPNGAGKSTTMKMLLGLVHASGGEAVVLGREMTPDNRLEVLREVGSLIEAPSCYPHLTARENLEIVRRLRGLPESCIDEVLSVVRLDDAKTQRKLVGHFSLGMRQRLGIAAALMGHPRLLLLDEPTNGLDPSGIHEIRQLVREMPRRFGCTVIVSSHLLSEIDQMADHVGIINRGRMVWQGSMADLHARARRWLALRTTDNAAAAGALPGAVADGEWLRIRAVDDATAGQVTLGLAKRGVGVVRLEERAESLEDIFLKLTGMEATL</sequence>
<dbReference type="EMBL" id="CABWIH010000057">
    <property type="protein sequence ID" value="VWM02315.1"/>
    <property type="molecule type" value="Genomic_DNA"/>
</dbReference>
<name>A0A5K1JCY5_9ACTN</name>
<proteinExistence type="inferred from homology"/>
<reference evidence="7 8" key="1">
    <citation type="submission" date="2019-10" db="EMBL/GenBank/DDBJ databases">
        <authorList>
            <person name="Wolf R A."/>
        </authorList>
    </citation>
    <scope>NUCLEOTIDE SEQUENCE [LARGE SCALE GENOMIC DNA]</scope>
    <source>
        <strain evidence="7">Collinsella_aerofaciens_AK_138A</strain>
    </source>
</reference>
<organism evidence="7 8">
    <name type="scientific">Collinsella aerofaciens</name>
    <dbReference type="NCBI Taxonomy" id="74426"/>
    <lineage>
        <taxon>Bacteria</taxon>
        <taxon>Bacillati</taxon>
        <taxon>Actinomycetota</taxon>
        <taxon>Coriobacteriia</taxon>
        <taxon>Coriobacteriales</taxon>
        <taxon>Coriobacteriaceae</taxon>
        <taxon>Collinsella</taxon>
    </lineage>
</organism>
<keyword evidence="4 7" id="KW-0067">ATP-binding</keyword>
<dbReference type="InterPro" id="IPR003439">
    <property type="entry name" value="ABC_transporter-like_ATP-bd"/>
</dbReference>
<evidence type="ECO:0000313" key="7">
    <source>
        <dbReference type="EMBL" id="VWM02315.1"/>
    </source>
</evidence>
<feature type="domain" description="ABC transporter" evidence="6">
    <location>
        <begin position="28"/>
        <end position="258"/>
    </location>
</feature>
<dbReference type="RefSeq" id="WP_156064193.1">
    <property type="nucleotide sequence ID" value="NZ_CABWIH010000057.1"/>
</dbReference>
<dbReference type="SUPFAM" id="SSF52540">
    <property type="entry name" value="P-loop containing nucleoside triphosphate hydrolases"/>
    <property type="match status" value="1"/>
</dbReference>
<dbReference type="InterPro" id="IPR017871">
    <property type="entry name" value="ABC_transporter-like_CS"/>
</dbReference>
<evidence type="ECO:0000313" key="8">
    <source>
        <dbReference type="Proteomes" id="UP000330807"/>
    </source>
</evidence>
<dbReference type="GO" id="GO:0005524">
    <property type="term" value="F:ATP binding"/>
    <property type="evidence" value="ECO:0007669"/>
    <property type="project" value="UniProtKB-KW"/>
</dbReference>
<dbReference type="PANTHER" id="PTHR43335:SF4">
    <property type="entry name" value="ABC TRANSPORTER, ATP-BINDING PROTEIN"/>
    <property type="match status" value="1"/>
</dbReference>